<dbReference type="EnsemblMetazoa" id="GPAI011458-RA">
    <property type="protein sequence ID" value="GPAI011458-PA"/>
    <property type="gene ID" value="GPAI011458"/>
</dbReference>
<proteinExistence type="predicted"/>
<dbReference type="AlphaFoldDB" id="A0A1A9ZDM2"/>
<feature type="region of interest" description="Disordered" evidence="1">
    <location>
        <begin position="74"/>
        <end position="102"/>
    </location>
</feature>
<evidence type="ECO:0000256" key="2">
    <source>
        <dbReference type="SAM" id="SignalP"/>
    </source>
</evidence>
<keyword evidence="4" id="KW-1185">Reference proteome</keyword>
<evidence type="ECO:0000313" key="4">
    <source>
        <dbReference type="Proteomes" id="UP000092445"/>
    </source>
</evidence>
<protein>
    <submittedName>
        <fullName evidence="3">Uncharacterized protein</fullName>
    </submittedName>
</protein>
<sequence>MLLATSTTLLLATAGGILASIEDCNAWWFDSETPLKDTYPQSIYKEKREKKQKSEAMSGKKALKIEVNMRRLSPNRSLHNTIRKNGQDLKKPNKAESHILEI</sequence>
<evidence type="ECO:0000256" key="1">
    <source>
        <dbReference type="SAM" id="MobiDB-lite"/>
    </source>
</evidence>
<reference evidence="3" key="2">
    <citation type="submission" date="2020-05" db="UniProtKB">
        <authorList>
            <consortium name="EnsemblMetazoa"/>
        </authorList>
    </citation>
    <scope>IDENTIFICATION</scope>
    <source>
        <strain evidence="3">IAEA</strain>
    </source>
</reference>
<feature type="chain" id="PRO_5008402808" evidence="2">
    <location>
        <begin position="20"/>
        <end position="102"/>
    </location>
</feature>
<keyword evidence="2" id="KW-0732">Signal</keyword>
<name>A0A1A9ZDM2_GLOPL</name>
<feature type="compositionally biased region" description="Polar residues" evidence="1">
    <location>
        <begin position="74"/>
        <end position="84"/>
    </location>
</feature>
<feature type="compositionally biased region" description="Basic and acidic residues" evidence="1">
    <location>
        <begin position="85"/>
        <end position="102"/>
    </location>
</feature>
<organism evidence="3 4">
    <name type="scientific">Glossina pallidipes</name>
    <name type="common">Tsetse fly</name>
    <dbReference type="NCBI Taxonomy" id="7398"/>
    <lineage>
        <taxon>Eukaryota</taxon>
        <taxon>Metazoa</taxon>
        <taxon>Ecdysozoa</taxon>
        <taxon>Arthropoda</taxon>
        <taxon>Hexapoda</taxon>
        <taxon>Insecta</taxon>
        <taxon>Pterygota</taxon>
        <taxon>Neoptera</taxon>
        <taxon>Endopterygota</taxon>
        <taxon>Diptera</taxon>
        <taxon>Brachycera</taxon>
        <taxon>Muscomorpha</taxon>
        <taxon>Hippoboscoidea</taxon>
        <taxon>Glossinidae</taxon>
        <taxon>Glossina</taxon>
    </lineage>
</organism>
<accession>A0A1A9ZDM2</accession>
<dbReference type="Proteomes" id="UP000092445">
    <property type="component" value="Unassembled WGS sequence"/>
</dbReference>
<dbReference type="VEuPathDB" id="VectorBase:GPAI011458"/>
<evidence type="ECO:0000313" key="3">
    <source>
        <dbReference type="EnsemblMetazoa" id="GPAI011458-PA"/>
    </source>
</evidence>
<feature type="signal peptide" evidence="2">
    <location>
        <begin position="1"/>
        <end position="19"/>
    </location>
</feature>
<reference evidence="4" key="1">
    <citation type="submission" date="2014-03" db="EMBL/GenBank/DDBJ databases">
        <authorList>
            <person name="Aksoy S."/>
            <person name="Warren W."/>
            <person name="Wilson R.K."/>
        </authorList>
    </citation>
    <scope>NUCLEOTIDE SEQUENCE [LARGE SCALE GENOMIC DNA]</scope>
    <source>
        <strain evidence="4">IAEA</strain>
    </source>
</reference>